<protein>
    <submittedName>
        <fullName evidence="4">GHKL domain-containing protein</fullName>
    </submittedName>
    <submittedName>
        <fullName evidence="3">Sensory histidine kinase CreC</fullName>
    </submittedName>
</protein>
<evidence type="ECO:0000259" key="2">
    <source>
        <dbReference type="Pfam" id="PF14501"/>
    </source>
</evidence>
<evidence type="ECO:0000313" key="5">
    <source>
        <dbReference type="EMBL" id="MCB6959757.1"/>
    </source>
</evidence>
<dbReference type="PANTHER" id="PTHR40448">
    <property type="entry name" value="TWO-COMPONENT SENSOR HISTIDINE KINASE"/>
    <property type="match status" value="1"/>
</dbReference>
<reference evidence="4" key="3">
    <citation type="submission" date="2021-10" db="EMBL/GenBank/DDBJ databases">
        <title>Collection of gut derived symbiotic bacterial strains cultured from healthy donors.</title>
        <authorList>
            <person name="Lin H."/>
            <person name="Littmann E."/>
            <person name="Kohout C."/>
            <person name="Pamer E.G."/>
        </authorList>
    </citation>
    <scope>NUCLEOTIDE SEQUENCE</scope>
    <source>
        <strain evidence="5">DFI.7.28A</strain>
        <strain evidence="4">DFI.9.42</strain>
    </source>
</reference>
<reference evidence="6 8" key="2">
    <citation type="journal article" date="2019" name="Nat. Med.">
        <title>A library of human gut bacterial isolates paired with longitudinal multiomics data enables mechanistic microbiome research.</title>
        <authorList>
            <person name="Poyet M."/>
            <person name="Groussin M."/>
            <person name="Gibbons S.M."/>
            <person name="Avila-Pacheco J."/>
            <person name="Jiang X."/>
            <person name="Kearney S.M."/>
            <person name="Perrotta A.R."/>
            <person name="Berdy B."/>
            <person name="Zhao S."/>
            <person name="Lieberman T.D."/>
            <person name="Swanson P.K."/>
            <person name="Smith M."/>
            <person name="Roesemann S."/>
            <person name="Alexander J.E."/>
            <person name="Rich S.A."/>
            <person name="Livny J."/>
            <person name="Vlamakis H."/>
            <person name="Clish C."/>
            <person name="Bullock K."/>
            <person name="Deik A."/>
            <person name="Scott J."/>
            <person name="Pierce K.A."/>
            <person name="Xavier R.J."/>
            <person name="Alm E.J."/>
        </authorList>
    </citation>
    <scope>NUCLEOTIDE SEQUENCE [LARGE SCALE GENOMIC DNA]</scope>
    <source>
        <strain evidence="6 8">BIOML-A5</strain>
    </source>
</reference>
<dbReference type="OMA" id="DAVIYRI"/>
<keyword evidence="1" id="KW-0812">Transmembrane</keyword>
<accession>A0A173U9N6</accession>
<dbReference type="Pfam" id="PF14501">
    <property type="entry name" value="HATPase_c_5"/>
    <property type="match status" value="1"/>
</dbReference>
<dbReference type="GO" id="GO:0016301">
    <property type="term" value="F:kinase activity"/>
    <property type="evidence" value="ECO:0007669"/>
    <property type="project" value="UniProtKB-KW"/>
</dbReference>
<feature type="transmembrane region" description="Helical" evidence="1">
    <location>
        <begin position="152"/>
        <end position="174"/>
    </location>
</feature>
<feature type="transmembrane region" description="Helical" evidence="1">
    <location>
        <begin position="86"/>
        <end position="106"/>
    </location>
</feature>
<feature type="transmembrane region" description="Helical" evidence="1">
    <location>
        <begin position="186"/>
        <end position="205"/>
    </location>
</feature>
<feature type="transmembrane region" description="Helical" evidence="1">
    <location>
        <begin position="57"/>
        <end position="74"/>
    </location>
</feature>
<keyword evidence="1" id="KW-0472">Membrane</keyword>
<dbReference type="Proteomes" id="UP000465607">
    <property type="component" value="Unassembled WGS sequence"/>
</dbReference>
<dbReference type="OrthoDB" id="9813149at2"/>
<organism evidence="3 7">
    <name type="scientific">Agathobacter rectalis</name>
    <dbReference type="NCBI Taxonomy" id="39491"/>
    <lineage>
        <taxon>Bacteria</taxon>
        <taxon>Bacillati</taxon>
        <taxon>Bacillota</taxon>
        <taxon>Clostridia</taxon>
        <taxon>Lachnospirales</taxon>
        <taxon>Lachnospiraceae</taxon>
        <taxon>Agathobacter</taxon>
    </lineage>
</organism>
<gene>
    <name evidence="3" type="ORF">ERS852580_02043</name>
    <name evidence="6" type="ORF">GKE44_08480</name>
    <name evidence="4" type="ORF">LIZ56_11055</name>
    <name evidence="5" type="ORF">LIZ82_02440</name>
</gene>
<evidence type="ECO:0000256" key="1">
    <source>
        <dbReference type="SAM" id="Phobius"/>
    </source>
</evidence>
<dbReference type="AlphaFoldDB" id="A0A173U9N6"/>
<dbReference type="Proteomes" id="UP001197741">
    <property type="component" value="Unassembled WGS sequence"/>
</dbReference>
<dbReference type="Gene3D" id="3.30.565.10">
    <property type="entry name" value="Histidine kinase-like ATPase, C-terminal domain"/>
    <property type="match status" value="1"/>
</dbReference>
<feature type="transmembrane region" description="Helical" evidence="1">
    <location>
        <begin position="34"/>
        <end position="51"/>
    </location>
</feature>
<dbReference type="CDD" id="cd16935">
    <property type="entry name" value="HATPase_AgrC-ComD-like"/>
    <property type="match status" value="1"/>
</dbReference>
<keyword evidence="1" id="KW-1133">Transmembrane helix</keyword>
<evidence type="ECO:0000313" key="4">
    <source>
        <dbReference type="EMBL" id="MCB6938938.1"/>
    </source>
</evidence>
<keyword evidence="3" id="KW-0418">Kinase</keyword>
<reference evidence="3 7" key="1">
    <citation type="submission" date="2015-09" db="EMBL/GenBank/DDBJ databases">
        <authorList>
            <consortium name="Pathogen Informatics"/>
        </authorList>
    </citation>
    <scope>NUCLEOTIDE SEQUENCE [LARGE SCALE GENOMIC DNA]</scope>
    <source>
        <strain evidence="3 7">2789STDY5834968</strain>
    </source>
</reference>
<evidence type="ECO:0000313" key="6">
    <source>
        <dbReference type="EMBL" id="MSD27190.1"/>
    </source>
</evidence>
<feature type="transmembrane region" description="Helical" evidence="1">
    <location>
        <begin position="6"/>
        <end position="22"/>
    </location>
</feature>
<dbReference type="RefSeq" id="WP_012743275.1">
    <property type="nucleotide sequence ID" value="NZ_CP092643.1"/>
</dbReference>
<dbReference type="InterPro" id="IPR036890">
    <property type="entry name" value="HATPase_C_sf"/>
</dbReference>
<evidence type="ECO:0000313" key="8">
    <source>
        <dbReference type="Proteomes" id="UP000465607"/>
    </source>
</evidence>
<dbReference type="PANTHER" id="PTHR40448:SF1">
    <property type="entry name" value="TWO-COMPONENT SENSOR HISTIDINE KINASE"/>
    <property type="match status" value="1"/>
</dbReference>
<dbReference type="GeneID" id="86989203"/>
<proteinExistence type="predicted"/>
<dbReference type="InterPro" id="IPR032834">
    <property type="entry name" value="NatK-like_C"/>
</dbReference>
<name>A0A173U9N6_9FIRM</name>
<dbReference type="GO" id="GO:0042802">
    <property type="term" value="F:identical protein binding"/>
    <property type="evidence" value="ECO:0007669"/>
    <property type="project" value="TreeGrafter"/>
</dbReference>
<dbReference type="EMBL" id="WKQV01000009">
    <property type="protein sequence ID" value="MSD27190.1"/>
    <property type="molecule type" value="Genomic_DNA"/>
</dbReference>
<evidence type="ECO:0000313" key="7">
    <source>
        <dbReference type="Proteomes" id="UP000095673"/>
    </source>
</evidence>
<keyword evidence="3" id="KW-0808">Transferase</keyword>
<dbReference type="EMBL" id="JAJCJK010000017">
    <property type="protein sequence ID" value="MCB6938938.1"/>
    <property type="molecule type" value="Genomic_DNA"/>
</dbReference>
<sequence length="432" mass="49547">MEHIILLFFSFFTEAVILWQYASSLFTSSYSNKIKLALLSAFYAILFLISLLGQTGLNAISFFVINTIFLYMLFKLKLLLALFHSAILTAIMGLSELAVFGIISRFFPHFVLETDAGIIFYTVFSKILFFAVIYLLIHLLKGKNINQEQYDRSGLLLMLIPVSSVFIMFTFLAIGETSAFAQPVDFMVTICAVFLLMVNLLVFGINQYNQKKSQEYTDMQLLLQKESDFAQYYEMILSQSENQSILIHDIKKHLQSIKLLNEKNDSDKINAYIQQLLESSDLKETSKICDNEMLNAILCRYQRQCNEKHIVFHTDIRSDTVQNIYQHDLTSLFCNLLDNALESADNIPDSFIELTVEKKENSPFIIIILINSCRSTPVYDQDGLPVSHKANKGRHGFGIKSIKKVVKQYHGNLQMYYDNDSGTFHTIITLKQ</sequence>
<dbReference type="Proteomes" id="UP001197684">
    <property type="component" value="Unassembled WGS sequence"/>
</dbReference>
<dbReference type="Proteomes" id="UP000095673">
    <property type="component" value="Unassembled WGS sequence"/>
</dbReference>
<feature type="domain" description="Sensor histidine kinase NatK-like C-terminal" evidence="2">
    <location>
        <begin position="327"/>
        <end position="421"/>
    </location>
</feature>
<dbReference type="SUPFAM" id="SSF55874">
    <property type="entry name" value="ATPase domain of HSP90 chaperone/DNA topoisomerase II/histidine kinase"/>
    <property type="match status" value="1"/>
</dbReference>
<dbReference type="EMBL" id="JAJCJQ010000002">
    <property type="protein sequence ID" value="MCB6959757.1"/>
    <property type="molecule type" value="Genomic_DNA"/>
</dbReference>
<evidence type="ECO:0000313" key="3">
    <source>
        <dbReference type="EMBL" id="CUN11489.1"/>
    </source>
</evidence>
<feature type="transmembrane region" description="Helical" evidence="1">
    <location>
        <begin position="118"/>
        <end position="140"/>
    </location>
</feature>
<dbReference type="EMBL" id="CYXM01000009">
    <property type="protein sequence ID" value="CUN11489.1"/>
    <property type="molecule type" value="Genomic_DNA"/>
</dbReference>